<keyword evidence="6" id="KW-0999">Mitochondrion inner membrane</keyword>
<name>A0A7D9E841_PARCT</name>
<keyword evidence="4" id="KW-0138">CF(0)</keyword>
<gene>
    <name evidence="10" type="ORF">PACLA_8A000903</name>
</gene>
<dbReference type="Gene3D" id="6.10.280.70">
    <property type="match status" value="1"/>
</dbReference>
<protein>
    <submittedName>
        <fullName evidence="10">ATP synthase subunit d, mitochondrial</fullName>
    </submittedName>
</protein>
<comment type="subcellular location">
    <subcellularLocation>
        <location evidence="1">Mitochondrion inner membrane</location>
    </subcellularLocation>
</comment>
<evidence type="ECO:0000256" key="3">
    <source>
        <dbReference type="ARBA" id="ARBA00022448"/>
    </source>
</evidence>
<evidence type="ECO:0000313" key="11">
    <source>
        <dbReference type="Proteomes" id="UP001152795"/>
    </source>
</evidence>
<dbReference type="GO" id="GO:0015078">
    <property type="term" value="F:proton transmembrane transporter activity"/>
    <property type="evidence" value="ECO:0007669"/>
    <property type="project" value="InterPro"/>
</dbReference>
<organism evidence="10 11">
    <name type="scientific">Paramuricea clavata</name>
    <name type="common">Red gorgonian</name>
    <name type="synonym">Violescent sea-whip</name>
    <dbReference type="NCBI Taxonomy" id="317549"/>
    <lineage>
        <taxon>Eukaryota</taxon>
        <taxon>Metazoa</taxon>
        <taxon>Cnidaria</taxon>
        <taxon>Anthozoa</taxon>
        <taxon>Octocorallia</taxon>
        <taxon>Malacalcyonacea</taxon>
        <taxon>Plexauridae</taxon>
        <taxon>Paramuricea</taxon>
    </lineage>
</organism>
<proteinExistence type="inferred from homology"/>
<reference evidence="10" key="1">
    <citation type="submission" date="2020-04" db="EMBL/GenBank/DDBJ databases">
        <authorList>
            <person name="Alioto T."/>
            <person name="Alioto T."/>
            <person name="Gomez Garrido J."/>
        </authorList>
    </citation>
    <scope>NUCLEOTIDE SEQUENCE</scope>
    <source>
        <strain evidence="10">A484AB</strain>
    </source>
</reference>
<evidence type="ECO:0000256" key="4">
    <source>
        <dbReference type="ARBA" id="ARBA00022547"/>
    </source>
</evidence>
<dbReference type="GO" id="GO:0045259">
    <property type="term" value="C:proton-transporting ATP synthase complex"/>
    <property type="evidence" value="ECO:0007669"/>
    <property type="project" value="UniProtKB-KW"/>
</dbReference>
<evidence type="ECO:0000256" key="9">
    <source>
        <dbReference type="ARBA" id="ARBA00023136"/>
    </source>
</evidence>
<dbReference type="AlphaFoldDB" id="A0A7D9E841"/>
<evidence type="ECO:0000256" key="2">
    <source>
        <dbReference type="ARBA" id="ARBA00006842"/>
    </source>
</evidence>
<dbReference type="GO" id="GO:0015986">
    <property type="term" value="P:proton motive force-driven ATP synthesis"/>
    <property type="evidence" value="ECO:0007669"/>
    <property type="project" value="InterPro"/>
</dbReference>
<evidence type="ECO:0000256" key="8">
    <source>
        <dbReference type="ARBA" id="ARBA00023128"/>
    </source>
</evidence>
<keyword evidence="11" id="KW-1185">Reference proteome</keyword>
<evidence type="ECO:0000256" key="1">
    <source>
        <dbReference type="ARBA" id="ARBA00004273"/>
    </source>
</evidence>
<evidence type="ECO:0000256" key="7">
    <source>
        <dbReference type="ARBA" id="ARBA00023065"/>
    </source>
</evidence>
<dbReference type="GO" id="GO:0005743">
    <property type="term" value="C:mitochondrial inner membrane"/>
    <property type="evidence" value="ECO:0007669"/>
    <property type="project" value="UniProtKB-SubCell"/>
</dbReference>
<dbReference type="SUPFAM" id="SSF161065">
    <property type="entry name" value="ATP synthase D chain-like"/>
    <property type="match status" value="1"/>
</dbReference>
<dbReference type="PANTHER" id="PTHR12700">
    <property type="entry name" value="ATP SYNTHASE SUBUNIT D, MITOCHONDRIAL"/>
    <property type="match status" value="1"/>
</dbReference>
<accession>A0A7D9E841</accession>
<dbReference type="PIRSF" id="PIRSF005514">
    <property type="entry name" value="ATPase_F0_D_mt"/>
    <property type="match status" value="1"/>
</dbReference>
<comment type="caution">
    <text evidence="10">The sequence shown here is derived from an EMBL/GenBank/DDBJ whole genome shotgun (WGS) entry which is preliminary data.</text>
</comment>
<comment type="similarity">
    <text evidence="2">Belongs to the ATPase d subunit family.</text>
</comment>
<dbReference type="InterPro" id="IPR036228">
    <property type="entry name" value="ATP_synth_F0_dsu_sf_mt"/>
</dbReference>
<dbReference type="InterPro" id="IPR008689">
    <property type="entry name" value="ATP_synth_F0_dsu_mt"/>
</dbReference>
<keyword evidence="9" id="KW-0472">Membrane</keyword>
<dbReference type="OrthoDB" id="35799at2759"/>
<keyword evidence="5" id="KW-0375">Hydrogen ion transport</keyword>
<sequence>MSIFFTVRLESLSAQPDAIDWAFYKQHVSKPGLVDAFEKSFAAVKVPYPEDTSSAAILQEEKEFDKKCVEVMQETNTNIANLKEELAQLKALKPFEEMTSDEYLADKPDLRKQLDDEFKSFIYK</sequence>
<evidence type="ECO:0000256" key="6">
    <source>
        <dbReference type="ARBA" id="ARBA00022792"/>
    </source>
</evidence>
<dbReference type="EMBL" id="CACRXK020004466">
    <property type="protein sequence ID" value="CAB4002843.1"/>
    <property type="molecule type" value="Genomic_DNA"/>
</dbReference>
<evidence type="ECO:0000313" key="10">
    <source>
        <dbReference type="EMBL" id="CAB4002843.1"/>
    </source>
</evidence>
<keyword evidence="3" id="KW-0813">Transport</keyword>
<evidence type="ECO:0000256" key="5">
    <source>
        <dbReference type="ARBA" id="ARBA00022781"/>
    </source>
</evidence>
<dbReference type="Pfam" id="PF05873">
    <property type="entry name" value="Mt_ATP-synt_D"/>
    <property type="match status" value="1"/>
</dbReference>
<dbReference type="Proteomes" id="UP001152795">
    <property type="component" value="Unassembled WGS sequence"/>
</dbReference>
<keyword evidence="7" id="KW-0406">Ion transport</keyword>
<keyword evidence="8" id="KW-0496">Mitochondrion</keyword>